<dbReference type="PRINTS" id="PR00082">
    <property type="entry name" value="GLFDHDRGNASE"/>
</dbReference>
<evidence type="ECO:0000256" key="6">
    <source>
        <dbReference type="RuleBase" id="RU004417"/>
    </source>
</evidence>
<dbReference type="SUPFAM" id="SSF51735">
    <property type="entry name" value="NAD(P)-binding Rossmann-fold domains"/>
    <property type="match status" value="1"/>
</dbReference>
<dbReference type="Pfam" id="PF00208">
    <property type="entry name" value="ELFV_dehydrog"/>
    <property type="match status" value="1"/>
</dbReference>
<evidence type="ECO:0000256" key="4">
    <source>
        <dbReference type="PIRSR" id="PIRSR000188-1"/>
    </source>
</evidence>
<evidence type="ECO:0000259" key="7">
    <source>
        <dbReference type="SMART" id="SM00839"/>
    </source>
</evidence>
<dbReference type="Proteomes" id="UP000176282">
    <property type="component" value="Unassembled WGS sequence"/>
</dbReference>
<proteinExistence type="inferred from homology"/>
<dbReference type="GO" id="GO:0016639">
    <property type="term" value="F:oxidoreductase activity, acting on the CH-NH2 group of donors, NAD or NADP as acceptor"/>
    <property type="evidence" value="ECO:0007669"/>
    <property type="project" value="InterPro"/>
</dbReference>
<keyword evidence="2 6" id="KW-0560">Oxidoreductase</keyword>
<feature type="binding site" evidence="5">
    <location>
        <begin position="176"/>
        <end position="181"/>
    </location>
    <ligand>
        <name>NAD(+)</name>
        <dbReference type="ChEBI" id="CHEBI:57540"/>
    </ligand>
</feature>
<keyword evidence="5" id="KW-0547">Nucleotide-binding</keyword>
<evidence type="ECO:0000256" key="1">
    <source>
        <dbReference type="ARBA" id="ARBA00006382"/>
    </source>
</evidence>
<dbReference type="InterPro" id="IPR036291">
    <property type="entry name" value="NAD(P)-bd_dom_sf"/>
</dbReference>
<evidence type="ECO:0000256" key="5">
    <source>
        <dbReference type="PIRSR" id="PIRSR000188-2"/>
    </source>
</evidence>
<dbReference type="InterPro" id="IPR006097">
    <property type="entry name" value="Glu/Leu/Phe/Val/Trp_DH_dimer"/>
</dbReference>
<dbReference type="InterPro" id="IPR016211">
    <property type="entry name" value="Glu/Phe/Leu/Val/Trp_DH_bac/arc"/>
</dbReference>
<protein>
    <recommendedName>
        <fullName evidence="7">Glutamate/phenylalanine/leucine/valine/L-tryptophan dehydrogenase C-terminal domain-containing protein</fullName>
    </recommendedName>
</protein>
<dbReference type="EMBL" id="MFQB01000048">
    <property type="protein sequence ID" value="OGH65431.1"/>
    <property type="molecule type" value="Genomic_DNA"/>
</dbReference>
<dbReference type="STRING" id="1798680.A3J66_02305"/>
<dbReference type="Pfam" id="PF02812">
    <property type="entry name" value="ELFV_dehydrog_N"/>
    <property type="match status" value="1"/>
</dbReference>
<evidence type="ECO:0000256" key="2">
    <source>
        <dbReference type="ARBA" id="ARBA00023002"/>
    </source>
</evidence>
<evidence type="ECO:0000256" key="3">
    <source>
        <dbReference type="ARBA" id="ARBA00023027"/>
    </source>
</evidence>
<sequence length="354" mass="39579">MQLSHCPEYTPQHVVFEIRDPEIGLTAFVAVHKARYNVPGFGATRFWQYSSEEEALRDALRLSRLMSYKGAAADLPYTGAKAVIMYTEKAAEHRKEIFERYAKAVESLQGQFITGTDVGVTNEDVQDMSHHTSYVIGKNVDPAFFTARGVFLGIEITLQEVFGSREIRGRHFAVQGAGKTGMALLHMLKDAGADLIITDTNPQRREELRNEFPLAAICEPQDIYEAKVDVFCPCALGGVLNHDTIPLLQCRAVAGSANNQLCDELSAQELNQRNILYAPDYVINLGGLASVVDEFQYHTADADRIEEKLHDMTALLEDIFTRRRDSHMPPSVVADEVMQERLYGSVFTPTYVLN</sequence>
<evidence type="ECO:0000313" key="9">
    <source>
        <dbReference type="Proteomes" id="UP000176282"/>
    </source>
</evidence>
<feature type="active site" description="Proton donor/acceptor" evidence="4">
    <location>
        <position position="81"/>
    </location>
</feature>
<dbReference type="GO" id="GO:0006520">
    <property type="term" value="P:amino acid metabolic process"/>
    <property type="evidence" value="ECO:0007669"/>
    <property type="project" value="InterPro"/>
</dbReference>
<dbReference type="CDD" id="cd01075">
    <property type="entry name" value="NAD_bind_Leu_Phe_Val_DH"/>
    <property type="match status" value="1"/>
</dbReference>
<dbReference type="Gene3D" id="3.40.50.10860">
    <property type="entry name" value="Leucine Dehydrogenase, chain A, domain 1"/>
    <property type="match status" value="1"/>
</dbReference>
<dbReference type="PANTHER" id="PTHR42722">
    <property type="entry name" value="LEUCINE DEHYDROGENASE"/>
    <property type="match status" value="1"/>
</dbReference>
<name>A0A1F6M1D1_9BACT</name>
<comment type="similarity">
    <text evidence="1 6">Belongs to the Glu/Leu/Phe/Val dehydrogenases family.</text>
</comment>
<dbReference type="SUPFAM" id="SSF53223">
    <property type="entry name" value="Aminoacid dehydrogenase-like, N-terminal domain"/>
    <property type="match status" value="1"/>
</dbReference>
<accession>A0A1F6M1D1</accession>
<dbReference type="InterPro" id="IPR006096">
    <property type="entry name" value="Glu/Leu/Phe/Val/Trp_DH_C"/>
</dbReference>
<reference evidence="8 9" key="1">
    <citation type="journal article" date="2016" name="Nat. Commun.">
        <title>Thousands of microbial genomes shed light on interconnected biogeochemical processes in an aquifer system.</title>
        <authorList>
            <person name="Anantharaman K."/>
            <person name="Brown C.T."/>
            <person name="Hug L.A."/>
            <person name="Sharon I."/>
            <person name="Castelle C.J."/>
            <person name="Probst A.J."/>
            <person name="Thomas B.C."/>
            <person name="Singh A."/>
            <person name="Wilkins M.J."/>
            <person name="Karaoz U."/>
            <person name="Brodie E.L."/>
            <person name="Williams K.H."/>
            <person name="Hubbard S.S."/>
            <person name="Banfield J.F."/>
        </authorList>
    </citation>
    <scope>NUCLEOTIDE SEQUENCE [LARGE SCALE GENOMIC DNA]</scope>
</reference>
<comment type="caution">
    <text evidence="8">The sequence shown here is derived from an EMBL/GenBank/DDBJ whole genome shotgun (WGS) entry which is preliminary data.</text>
</comment>
<dbReference type="PIRSF" id="PIRSF000188">
    <property type="entry name" value="Phe_leu_dh"/>
    <property type="match status" value="1"/>
</dbReference>
<dbReference type="InterPro" id="IPR046346">
    <property type="entry name" value="Aminoacid_DH-like_N_sf"/>
</dbReference>
<dbReference type="AlphaFoldDB" id="A0A1F6M1D1"/>
<organism evidence="8 9">
    <name type="scientific">Candidatus Magasanikbacteria bacterium RIFCSPHIGHO2_02_FULL_47_14</name>
    <dbReference type="NCBI Taxonomy" id="1798680"/>
    <lineage>
        <taxon>Bacteria</taxon>
        <taxon>Candidatus Magasanikiibacteriota</taxon>
    </lineage>
</organism>
<keyword evidence="3 5" id="KW-0520">NAD</keyword>
<dbReference type="Gene3D" id="3.40.50.720">
    <property type="entry name" value="NAD(P)-binding Rossmann-like Domain"/>
    <property type="match status" value="1"/>
</dbReference>
<dbReference type="PANTHER" id="PTHR42722:SF1">
    <property type="entry name" value="VALINE DEHYDROGENASE"/>
    <property type="match status" value="1"/>
</dbReference>
<evidence type="ECO:0000313" key="8">
    <source>
        <dbReference type="EMBL" id="OGH65431.1"/>
    </source>
</evidence>
<gene>
    <name evidence="8" type="ORF">A3J66_02305</name>
</gene>
<dbReference type="GO" id="GO:0000166">
    <property type="term" value="F:nucleotide binding"/>
    <property type="evidence" value="ECO:0007669"/>
    <property type="project" value="UniProtKB-KW"/>
</dbReference>
<feature type="domain" description="Glutamate/phenylalanine/leucine/valine/L-tryptophan dehydrogenase C-terminal" evidence="7">
    <location>
        <begin position="140"/>
        <end position="345"/>
    </location>
</feature>
<dbReference type="InterPro" id="IPR006095">
    <property type="entry name" value="Glu/Leu/Phe/Val/Trp_DH"/>
</dbReference>
<dbReference type="SMART" id="SM00839">
    <property type="entry name" value="ELFV_dehydrog"/>
    <property type="match status" value="1"/>
</dbReference>